<comment type="caution">
    <text evidence="1">The sequence shown here is derived from an EMBL/GenBank/DDBJ whole genome shotgun (WGS) entry which is preliminary data.</text>
</comment>
<proteinExistence type="predicted"/>
<reference evidence="1" key="2">
    <citation type="submission" date="2022-01" db="EMBL/GenBank/DDBJ databases">
        <authorList>
            <person name="Yamashiro T."/>
            <person name="Shiraishi A."/>
            <person name="Satake H."/>
            <person name="Nakayama K."/>
        </authorList>
    </citation>
    <scope>NUCLEOTIDE SEQUENCE</scope>
</reference>
<evidence type="ECO:0000313" key="1">
    <source>
        <dbReference type="EMBL" id="GJT27730.1"/>
    </source>
</evidence>
<evidence type="ECO:0000313" key="2">
    <source>
        <dbReference type="Proteomes" id="UP001151760"/>
    </source>
</evidence>
<name>A0ABQ5CM20_9ASTR</name>
<accession>A0ABQ5CM20</accession>
<organism evidence="1 2">
    <name type="scientific">Tanacetum coccineum</name>
    <dbReference type="NCBI Taxonomy" id="301880"/>
    <lineage>
        <taxon>Eukaryota</taxon>
        <taxon>Viridiplantae</taxon>
        <taxon>Streptophyta</taxon>
        <taxon>Embryophyta</taxon>
        <taxon>Tracheophyta</taxon>
        <taxon>Spermatophyta</taxon>
        <taxon>Magnoliopsida</taxon>
        <taxon>eudicotyledons</taxon>
        <taxon>Gunneridae</taxon>
        <taxon>Pentapetalae</taxon>
        <taxon>asterids</taxon>
        <taxon>campanulids</taxon>
        <taxon>Asterales</taxon>
        <taxon>Asteraceae</taxon>
        <taxon>Asteroideae</taxon>
        <taxon>Anthemideae</taxon>
        <taxon>Anthemidinae</taxon>
        <taxon>Tanacetum</taxon>
    </lineage>
</organism>
<keyword evidence="2" id="KW-1185">Reference proteome</keyword>
<gene>
    <name evidence="1" type="ORF">Tco_0908005</name>
</gene>
<protein>
    <submittedName>
        <fullName evidence="1">Uncharacterized protein</fullName>
    </submittedName>
</protein>
<dbReference type="Proteomes" id="UP001151760">
    <property type="component" value="Unassembled WGS sequence"/>
</dbReference>
<reference evidence="1" key="1">
    <citation type="journal article" date="2022" name="Int. J. Mol. Sci.">
        <title>Draft Genome of Tanacetum Coccineum: Genomic Comparison of Closely Related Tanacetum-Family Plants.</title>
        <authorList>
            <person name="Yamashiro T."/>
            <person name="Shiraishi A."/>
            <person name="Nakayama K."/>
            <person name="Satake H."/>
        </authorList>
    </citation>
    <scope>NUCLEOTIDE SEQUENCE</scope>
</reference>
<dbReference type="EMBL" id="BQNB010014403">
    <property type="protein sequence ID" value="GJT27730.1"/>
    <property type="molecule type" value="Genomic_DNA"/>
</dbReference>
<sequence>MVVPPSDIYSDETRFEGVTDWYLEPRVMVVSVILISSDSSEESVGSSTSRVILFGTIPTVIPVDVPTIVPAIPKVAAVVAPPAGVLNLDIHVTLETYPSRDPSSPVHALAAPITSPFLCSYSSEPSRDFFDNDSLASLSPPDSHKTVVAR</sequence>